<protein>
    <submittedName>
        <fullName evidence="4">Uncharacterized protein LOC111137613</fullName>
    </submittedName>
</protein>
<dbReference type="KEGG" id="cvn:111137613"/>
<organism evidence="3 4">
    <name type="scientific">Crassostrea virginica</name>
    <name type="common">Eastern oyster</name>
    <dbReference type="NCBI Taxonomy" id="6565"/>
    <lineage>
        <taxon>Eukaryota</taxon>
        <taxon>Metazoa</taxon>
        <taxon>Spiralia</taxon>
        <taxon>Lophotrochozoa</taxon>
        <taxon>Mollusca</taxon>
        <taxon>Bivalvia</taxon>
        <taxon>Autobranchia</taxon>
        <taxon>Pteriomorphia</taxon>
        <taxon>Ostreida</taxon>
        <taxon>Ostreoidea</taxon>
        <taxon>Ostreidae</taxon>
        <taxon>Crassostrea</taxon>
    </lineage>
</organism>
<dbReference type="GeneID" id="111137613"/>
<feature type="region of interest" description="Disordered" evidence="1">
    <location>
        <begin position="339"/>
        <end position="358"/>
    </location>
</feature>
<dbReference type="RefSeq" id="XP_022344855.1">
    <property type="nucleotide sequence ID" value="XM_022489147.1"/>
</dbReference>
<evidence type="ECO:0000313" key="4">
    <source>
        <dbReference type="RefSeq" id="XP_022344855.1"/>
    </source>
</evidence>
<reference evidence="4" key="1">
    <citation type="submission" date="2025-08" db="UniProtKB">
        <authorList>
            <consortium name="RefSeq"/>
        </authorList>
    </citation>
    <scope>IDENTIFICATION</scope>
    <source>
        <tissue evidence="4">Whole sample</tissue>
    </source>
</reference>
<evidence type="ECO:0000313" key="3">
    <source>
        <dbReference type="Proteomes" id="UP000694844"/>
    </source>
</evidence>
<keyword evidence="2" id="KW-1133">Transmembrane helix</keyword>
<accession>A0A8B8EXU7</accession>
<dbReference type="AlphaFoldDB" id="A0A8B8EXU7"/>
<evidence type="ECO:0000256" key="1">
    <source>
        <dbReference type="SAM" id="MobiDB-lite"/>
    </source>
</evidence>
<gene>
    <name evidence="4" type="primary">LOC111137613</name>
</gene>
<keyword evidence="3" id="KW-1185">Reference proteome</keyword>
<name>A0A8B8EXU7_CRAVI</name>
<sequence>MTMVSFVYSTQFICFIMGFTVTARILYSPCLKNDLSIHTLDCGKNATIYIRHHHVERVTSNITRCQGHNIQPCSMTLPLNESIMDYRSHFAETINKCNDKTKCSLPQTYFSSIENDLADKCKKENRSMSLHGIHYECISDSEVIHNCKDESKIHAQLYFRLDWRAGNISCRIIGKILEVDILQTYLVGITLSSNGFVLYEHRNKSLGVYGKVIPLLTNDLVIDVRDANPQSYVLLRVQRENYRSVFRVPSDRRMPINEEGDQNDFKNTPVCCPGNLGTSHVTWILTVVIVVLAFVQVASIAYHKRVLKSKPKLILSNSSDSKTCLKCRSEEKYNHMCDQARPNDNEISSNPGKDEQTYEEQSYLYQNVHDTEAEQIPVINKAKLPLSTINPDTKPEEMDIYIDMLPCA</sequence>
<proteinExistence type="predicted"/>
<keyword evidence="2" id="KW-0812">Transmembrane</keyword>
<dbReference type="Proteomes" id="UP000694844">
    <property type="component" value="Chromosome 5"/>
</dbReference>
<dbReference type="OrthoDB" id="6204885at2759"/>
<evidence type="ECO:0000256" key="2">
    <source>
        <dbReference type="SAM" id="Phobius"/>
    </source>
</evidence>
<feature type="transmembrane region" description="Helical" evidence="2">
    <location>
        <begin position="281"/>
        <end position="302"/>
    </location>
</feature>
<keyword evidence="2" id="KW-0472">Membrane</keyword>